<sequence>MLAMGVALLFHFLLGCCVSLAPTASLPAKIVSEFLSNALSALMKWLWSLKANNKTDRPTSGGLCSKPVQTNENPAGMENIGMSGLWSPKKCLPDCFSKWKCADVEYVAHQNPKRNLKPYCSALWGITKFATSNSQSSPLEDATFPLITMSSEEISLQNGLNVFQADPIRAFNCGPPTTTRPGSKTRELTGFIDDKMFSFPPSQPPEFRSSNIFSATADRRDPPSRHHRNWERRAGSGNPENMGNGKAKHPFVGGSCRELVVKEGGIGQGVRDGNNYQNAVTIADPDGDIYYTQYLQGGEGSAASGGGGNGHKDILVENGGGGCGFSGRKDVSFMSEAGESLRAILSDPVTGALMDDAMILPCGHSFGAAGIQHVLRMKVCYTCSQSVSEESVAPNLSLRAAVQAFRREEELQFYRSPKRRRERFDQDKSSYGESIIMDPPRGRGVQFPFAVTDRVIIKGNKRTPPRFVGREAVVTTQCLNGWYVVKTLDNAESVKLQYRSLAKVAEETTLPKQISSKVGPNWL</sequence>
<proteinExistence type="predicted"/>
<gene>
    <name evidence="7" type="ORF">V6N12_062286</name>
</gene>
<evidence type="ECO:0000313" key="7">
    <source>
        <dbReference type="EMBL" id="KAK8574596.1"/>
    </source>
</evidence>
<keyword evidence="8" id="KW-1185">Reference proteome</keyword>
<dbReference type="SUPFAM" id="SSF57850">
    <property type="entry name" value="RING/U-box"/>
    <property type="match status" value="1"/>
</dbReference>
<evidence type="ECO:0000259" key="6">
    <source>
        <dbReference type="PROSITE" id="PS51698"/>
    </source>
</evidence>
<accession>A0ABR2F8E0</accession>
<reference evidence="7 8" key="1">
    <citation type="journal article" date="2024" name="G3 (Bethesda)">
        <title>Genome assembly of Hibiscus sabdariffa L. provides insights into metabolisms of medicinal natural products.</title>
        <authorList>
            <person name="Kim T."/>
        </authorList>
    </citation>
    <scope>NUCLEOTIDE SEQUENCE [LARGE SCALE GENOMIC DNA]</scope>
    <source>
        <strain evidence="7">TK-2024</strain>
        <tissue evidence="7">Old leaves</tissue>
    </source>
</reference>
<evidence type="ECO:0000256" key="3">
    <source>
        <dbReference type="ARBA" id="ARBA00022786"/>
    </source>
</evidence>
<name>A0ABR2F8E0_9ROSI</name>
<keyword evidence="5" id="KW-0732">Signal</keyword>
<feature type="chain" id="PRO_5046932164" description="U-box domain-containing protein" evidence="5">
    <location>
        <begin position="20"/>
        <end position="523"/>
    </location>
</feature>
<dbReference type="EMBL" id="JBBPBM010000007">
    <property type="protein sequence ID" value="KAK8574596.1"/>
    <property type="molecule type" value="Genomic_DNA"/>
</dbReference>
<organism evidence="7 8">
    <name type="scientific">Hibiscus sabdariffa</name>
    <name type="common">roselle</name>
    <dbReference type="NCBI Taxonomy" id="183260"/>
    <lineage>
        <taxon>Eukaryota</taxon>
        <taxon>Viridiplantae</taxon>
        <taxon>Streptophyta</taxon>
        <taxon>Embryophyta</taxon>
        <taxon>Tracheophyta</taxon>
        <taxon>Spermatophyta</taxon>
        <taxon>Magnoliopsida</taxon>
        <taxon>eudicotyledons</taxon>
        <taxon>Gunneridae</taxon>
        <taxon>Pentapetalae</taxon>
        <taxon>rosids</taxon>
        <taxon>malvids</taxon>
        <taxon>Malvales</taxon>
        <taxon>Malvaceae</taxon>
        <taxon>Malvoideae</taxon>
        <taxon>Hibiscus</taxon>
    </lineage>
</organism>
<dbReference type="PANTHER" id="PTHR33644:SF5">
    <property type="entry name" value="U-BOX DOMAIN-CONTAINING PROTEIN 62"/>
    <property type="match status" value="1"/>
</dbReference>
<evidence type="ECO:0000313" key="8">
    <source>
        <dbReference type="Proteomes" id="UP001472677"/>
    </source>
</evidence>
<dbReference type="Proteomes" id="UP001472677">
    <property type="component" value="Unassembled WGS sequence"/>
</dbReference>
<evidence type="ECO:0000256" key="1">
    <source>
        <dbReference type="ARBA" id="ARBA00004906"/>
    </source>
</evidence>
<keyword evidence="2" id="KW-0808">Transferase</keyword>
<protein>
    <recommendedName>
        <fullName evidence="6">U-box domain-containing protein</fullName>
    </recommendedName>
</protein>
<dbReference type="Pfam" id="PF04564">
    <property type="entry name" value="U-box"/>
    <property type="match status" value="1"/>
</dbReference>
<feature type="domain" description="U-box" evidence="6">
    <location>
        <begin position="340"/>
        <end position="412"/>
    </location>
</feature>
<dbReference type="InterPro" id="IPR057649">
    <property type="entry name" value="PUB62-63_C"/>
</dbReference>
<evidence type="ECO:0000256" key="5">
    <source>
        <dbReference type="SAM" id="SignalP"/>
    </source>
</evidence>
<dbReference type="InterPro" id="IPR013083">
    <property type="entry name" value="Znf_RING/FYVE/PHD"/>
</dbReference>
<evidence type="ECO:0000256" key="4">
    <source>
        <dbReference type="SAM" id="MobiDB-lite"/>
    </source>
</evidence>
<dbReference type="PROSITE" id="PS51698">
    <property type="entry name" value="U_BOX"/>
    <property type="match status" value="1"/>
</dbReference>
<dbReference type="Gene3D" id="3.30.40.10">
    <property type="entry name" value="Zinc/RING finger domain, C3HC4 (zinc finger)"/>
    <property type="match status" value="1"/>
</dbReference>
<dbReference type="PANTHER" id="PTHR33644">
    <property type="entry name" value="U-BOX DOMAIN-CONTAINING PROTEIN 62-RELATED"/>
    <property type="match status" value="1"/>
</dbReference>
<comment type="pathway">
    <text evidence="1">Protein modification; protein ubiquitination.</text>
</comment>
<feature type="signal peptide" evidence="5">
    <location>
        <begin position="1"/>
        <end position="19"/>
    </location>
</feature>
<evidence type="ECO:0000256" key="2">
    <source>
        <dbReference type="ARBA" id="ARBA00022679"/>
    </source>
</evidence>
<feature type="region of interest" description="Disordered" evidence="4">
    <location>
        <begin position="216"/>
        <end position="245"/>
    </location>
</feature>
<keyword evidence="3" id="KW-0833">Ubl conjugation pathway</keyword>
<dbReference type="InterPro" id="IPR003613">
    <property type="entry name" value="Ubox_domain"/>
</dbReference>
<comment type="caution">
    <text evidence="7">The sequence shown here is derived from an EMBL/GenBank/DDBJ whole genome shotgun (WGS) entry which is preliminary data.</text>
</comment>
<dbReference type="Pfam" id="PF23112">
    <property type="entry name" value="PUB62-63_C"/>
    <property type="match status" value="1"/>
</dbReference>